<dbReference type="InterPro" id="IPR038765">
    <property type="entry name" value="Papain-like_cys_pep_sf"/>
</dbReference>
<sequence length="603" mass="64054">MDLDEALACQLQDEEAAAAATSQGPSCKERLQEQANAAIRYEDELLQSLALSVIPLDLLEQEAAETAASSSALGEEPPLSPADALALLLLEWFKRFFTWVDNAPCQACGSSSTQAFGHSSPTVDEAAGEASRVEVYRCTQCSAFTRFPRYNDPARLLETRQGRCGEFANCFVLCLRAAGLEARHVSDWADHVWAEYWSAAQQRWVHLDPCEGAFDKPLLYEAGWGKRPAYALAAAATGVADVTRRYTTAYAEALSRRALCPEAELAGACVQVNARLRAALPAERRAALEERDRWEEAELDSRQRRGAHGAELTGLPGRQTGSAEWVQQRGEGGAGGAGARARAPPTRYRAAKDGALAVRGDGCARLCGGYARASGENAPGETAARAFDGSLATKWLDFGAAGGGTAWLEYILPPGREPAAVLRYVLTSANDAPERDPRDWKLEGLPANDRADDSGAGSWLELDRRENVAFRARGQAQTFRVACPAACRAYRLAVSCVREPWTANSVQLAGLDLLLGSPAEQAEAAAVCASAAPLPPRASTLPQEMARLGGRRMGAASPLGSRFARLDLAAPAPAPASAHATALAGLSPNQAAALALQRASGRA</sequence>
<protein>
    <recommendedName>
        <fullName evidence="5">Transglutaminase-like domain-containing protein</fullName>
    </recommendedName>
</protein>
<evidence type="ECO:0000259" key="5">
    <source>
        <dbReference type="SMART" id="SM00460"/>
    </source>
</evidence>
<dbReference type="Gene3D" id="2.20.25.10">
    <property type="match status" value="1"/>
</dbReference>
<dbReference type="GO" id="GO:0005829">
    <property type="term" value="C:cytosol"/>
    <property type="evidence" value="ECO:0007669"/>
    <property type="project" value="TreeGrafter"/>
</dbReference>
<dbReference type="PANTHER" id="PTHR12143">
    <property type="entry name" value="PEPTIDE N-GLYCANASE PNGASE -RELATED"/>
    <property type="match status" value="1"/>
</dbReference>
<feature type="domain" description="Transglutaminase-like" evidence="5">
    <location>
        <begin position="156"/>
        <end position="211"/>
    </location>
</feature>
<organism evidence="6 7">
    <name type="scientific">Elliptochloris bilobata</name>
    <dbReference type="NCBI Taxonomy" id="381761"/>
    <lineage>
        <taxon>Eukaryota</taxon>
        <taxon>Viridiplantae</taxon>
        <taxon>Chlorophyta</taxon>
        <taxon>core chlorophytes</taxon>
        <taxon>Trebouxiophyceae</taxon>
        <taxon>Trebouxiophyceae incertae sedis</taxon>
        <taxon>Elliptochloris clade</taxon>
        <taxon>Elliptochloris</taxon>
    </lineage>
</organism>
<feature type="region of interest" description="Disordered" evidence="4">
    <location>
        <begin position="297"/>
        <end position="321"/>
    </location>
</feature>
<name>A0AAW1SLC8_9CHLO</name>
<evidence type="ECO:0000256" key="2">
    <source>
        <dbReference type="ARBA" id="ARBA00022723"/>
    </source>
</evidence>
<reference evidence="6 7" key="1">
    <citation type="journal article" date="2024" name="Nat. Commun.">
        <title>Phylogenomics reveals the evolutionary origins of lichenization in chlorophyte algae.</title>
        <authorList>
            <person name="Puginier C."/>
            <person name="Libourel C."/>
            <person name="Otte J."/>
            <person name="Skaloud P."/>
            <person name="Haon M."/>
            <person name="Grisel S."/>
            <person name="Petersen M."/>
            <person name="Berrin J.G."/>
            <person name="Delaux P.M."/>
            <person name="Dal Grande F."/>
            <person name="Keller J."/>
        </authorList>
    </citation>
    <scope>NUCLEOTIDE SEQUENCE [LARGE SCALE GENOMIC DNA]</scope>
    <source>
        <strain evidence="6 7">SAG 245.80</strain>
    </source>
</reference>
<evidence type="ECO:0000313" key="6">
    <source>
        <dbReference type="EMBL" id="KAK9846350.1"/>
    </source>
</evidence>
<dbReference type="PANTHER" id="PTHR12143:SF19">
    <property type="entry name" value="PEPTIDE-N(4)-(N-ACETYL-BETA-GLUCOSAMINYL)ASPARAGINE AMIDASE"/>
    <property type="match status" value="1"/>
</dbReference>
<dbReference type="Gene3D" id="3.10.620.30">
    <property type="match status" value="1"/>
</dbReference>
<dbReference type="GO" id="GO:0046872">
    <property type="term" value="F:metal ion binding"/>
    <property type="evidence" value="ECO:0007669"/>
    <property type="project" value="UniProtKB-KW"/>
</dbReference>
<dbReference type="GO" id="GO:0005634">
    <property type="term" value="C:nucleus"/>
    <property type="evidence" value="ECO:0007669"/>
    <property type="project" value="TreeGrafter"/>
</dbReference>
<evidence type="ECO:0000256" key="1">
    <source>
        <dbReference type="ARBA" id="ARBA00009390"/>
    </source>
</evidence>
<dbReference type="Pfam" id="PF01841">
    <property type="entry name" value="Transglut_core"/>
    <property type="match status" value="1"/>
</dbReference>
<keyword evidence="2" id="KW-0479">Metal-binding</keyword>
<gene>
    <name evidence="6" type="ORF">WJX81_002052</name>
</gene>
<dbReference type="FunFam" id="2.20.25.10:FF:000011">
    <property type="entry name" value="peptide-N(4)-(N-acetyl-beta- glucosaminyl)asparagine amidase"/>
    <property type="match status" value="1"/>
</dbReference>
<dbReference type="SMART" id="SM00460">
    <property type="entry name" value="TGc"/>
    <property type="match status" value="1"/>
</dbReference>
<dbReference type="Gene3D" id="2.60.120.260">
    <property type="entry name" value="Galactose-binding domain-like"/>
    <property type="match status" value="1"/>
</dbReference>
<accession>A0AAW1SLC8</accession>
<dbReference type="AlphaFoldDB" id="A0AAW1SLC8"/>
<evidence type="ECO:0000256" key="3">
    <source>
        <dbReference type="ARBA" id="ARBA00022833"/>
    </source>
</evidence>
<dbReference type="EMBL" id="JALJOU010000001">
    <property type="protein sequence ID" value="KAK9846350.1"/>
    <property type="molecule type" value="Genomic_DNA"/>
</dbReference>
<evidence type="ECO:0000313" key="7">
    <source>
        <dbReference type="Proteomes" id="UP001445335"/>
    </source>
</evidence>
<dbReference type="GO" id="GO:0006516">
    <property type="term" value="P:glycoprotein catabolic process"/>
    <property type="evidence" value="ECO:0007669"/>
    <property type="project" value="TreeGrafter"/>
</dbReference>
<dbReference type="InterPro" id="IPR050883">
    <property type="entry name" value="PNGase"/>
</dbReference>
<keyword evidence="7" id="KW-1185">Reference proteome</keyword>
<proteinExistence type="inferred from homology"/>
<dbReference type="GO" id="GO:0000224">
    <property type="term" value="F:peptide-N4-(N-acetyl-beta-glucosaminyl)asparagine amidase activity"/>
    <property type="evidence" value="ECO:0007669"/>
    <property type="project" value="TreeGrafter"/>
</dbReference>
<evidence type="ECO:0000256" key="4">
    <source>
        <dbReference type="SAM" id="MobiDB-lite"/>
    </source>
</evidence>
<comment type="similarity">
    <text evidence="1">Belongs to the transglutaminase-like superfamily. PNGase family.</text>
</comment>
<dbReference type="InterPro" id="IPR002931">
    <property type="entry name" value="Transglutaminase-like"/>
</dbReference>
<dbReference type="SUPFAM" id="SSF54001">
    <property type="entry name" value="Cysteine proteinases"/>
    <property type="match status" value="1"/>
</dbReference>
<keyword evidence="3" id="KW-0862">Zinc</keyword>
<dbReference type="Proteomes" id="UP001445335">
    <property type="component" value="Unassembled WGS sequence"/>
</dbReference>
<comment type="caution">
    <text evidence="6">The sequence shown here is derived from an EMBL/GenBank/DDBJ whole genome shotgun (WGS) entry which is preliminary data.</text>
</comment>